<feature type="region of interest" description="Disordered" evidence="9">
    <location>
        <begin position="32"/>
        <end position="59"/>
    </location>
</feature>
<evidence type="ECO:0000256" key="7">
    <source>
        <dbReference type="ARBA" id="ARBA00044345"/>
    </source>
</evidence>
<protein>
    <recommendedName>
        <fullName evidence="6">Translation initiation factor eIF2B subunit epsilon</fullName>
    </recommendedName>
    <alternativeName>
        <fullName evidence="7">eIF2B GDP-GTP exchange factor subunit epsilon</fullName>
    </alternativeName>
</protein>
<comment type="subunit">
    <text evidence="8">Component of the translation initiation factor 2B (eIF2B) complex which is a heterodecamer of two sets of five different subunits: alpha, beta, gamma, delta and epsilon. Subunits alpha, beta and delta comprise a regulatory subcomplex and subunits epsilon and gamma comprise a catalytic subcomplex. Within the complex, the hexameric regulatory complex resides at the center, with the two heterodimeric catalytic subcomplexes bound on opposite sides.</text>
</comment>
<feature type="compositionally biased region" description="Acidic residues" evidence="9">
    <location>
        <begin position="881"/>
        <end position="893"/>
    </location>
</feature>
<dbReference type="EMBL" id="AGNL01010033">
    <property type="protein sequence ID" value="EJK69460.1"/>
    <property type="molecule type" value="Genomic_DNA"/>
</dbReference>
<dbReference type="Proteomes" id="UP000266841">
    <property type="component" value="Unassembled WGS sequence"/>
</dbReference>
<keyword evidence="4" id="KW-0396">Initiation factor</keyword>
<dbReference type="GO" id="GO:0003743">
    <property type="term" value="F:translation initiation factor activity"/>
    <property type="evidence" value="ECO:0007669"/>
    <property type="project" value="TreeGrafter"/>
</dbReference>
<dbReference type="PANTHER" id="PTHR45887:SF1">
    <property type="entry name" value="TRANSLATION INITIATION FACTOR EIF-2B SUBUNIT EPSILON"/>
    <property type="match status" value="1"/>
</dbReference>
<keyword evidence="12" id="KW-1185">Reference proteome</keyword>
<keyword evidence="5" id="KW-0648">Protein biosynthesis</keyword>
<dbReference type="PROSITE" id="PS51363">
    <property type="entry name" value="W2"/>
    <property type="match status" value="1"/>
</dbReference>
<comment type="caution">
    <text evidence="11">The sequence shown here is derived from an EMBL/GenBank/DDBJ whole genome shotgun (WGS) entry which is preliminary data.</text>
</comment>
<comment type="similarity">
    <text evidence="2">Belongs to the eIF-2B gamma/epsilon subunits family.</text>
</comment>
<dbReference type="Pfam" id="PF25084">
    <property type="entry name" value="LbH_EIF2B"/>
    <property type="match status" value="1"/>
</dbReference>
<feature type="region of interest" description="Disordered" evidence="9">
    <location>
        <begin position="881"/>
        <end position="907"/>
    </location>
</feature>
<dbReference type="Pfam" id="PF02020">
    <property type="entry name" value="W2"/>
    <property type="match status" value="1"/>
</dbReference>
<feature type="region of interest" description="Disordered" evidence="9">
    <location>
        <begin position="532"/>
        <end position="565"/>
    </location>
</feature>
<dbReference type="OMA" id="RYHAVSM"/>
<dbReference type="GO" id="GO:0005851">
    <property type="term" value="C:eukaryotic translation initiation factor 2B complex"/>
    <property type="evidence" value="ECO:0007669"/>
    <property type="project" value="TreeGrafter"/>
</dbReference>
<dbReference type="InterPro" id="IPR016024">
    <property type="entry name" value="ARM-type_fold"/>
</dbReference>
<dbReference type="PANTHER" id="PTHR45887">
    <property type="entry name" value="TRANSLATION INITIATION FACTOR EIF-2B SUBUNIT EPSILON"/>
    <property type="match status" value="1"/>
</dbReference>
<reference evidence="11 12" key="1">
    <citation type="journal article" date="2012" name="Genome Biol.">
        <title>Genome and low-iron response of an oceanic diatom adapted to chronic iron limitation.</title>
        <authorList>
            <person name="Lommer M."/>
            <person name="Specht M."/>
            <person name="Roy A.S."/>
            <person name="Kraemer L."/>
            <person name="Andreson R."/>
            <person name="Gutowska M.A."/>
            <person name="Wolf J."/>
            <person name="Bergner S.V."/>
            <person name="Schilhabel M.B."/>
            <person name="Klostermeier U.C."/>
            <person name="Beiko R.G."/>
            <person name="Rosenstiel P."/>
            <person name="Hippler M."/>
            <person name="Laroche J."/>
        </authorList>
    </citation>
    <scope>NUCLEOTIDE SEQUENCE [LARGE SCALE GENOMIC DNA]</scope>
    <source>
        <strain evidence="11 12">CCMP1005</strain>
    </source>
</reference>
<evidence type="ECO:0000256" key="5">
    <source>
        <dbReference type="ARBA" id="ARBA00022917"/>
    </source>
</evidence>
<accession>K0SVI3</accession>
<evidence type="ECO:0000256" key="8">
    <source>
        <dbReference type="ARBA" id="ARBA00046432"/>
    </source>
</evidence>
<feature type="region of interest" description="Disordered" evidence="9">
    <location>
        <begin position="225"/>
        <end position="257"/>
    </location>
</feature>
<feature type="compositionally biased region" description="Acidic residues" evidence="9">
    <location>
        <begin position="657"/>
        <end position="667"/>
    </location>
</feature>
<feature type="region of interest" description="Disordered" evidence="9">
    <location>
        <begin position="657"/>
        <end position="703"/>
    </location>
</feature>
<dbReference type="AlphaFoldDB" id="K0SVI3"/>
<feature type="region of interest" description="Disordered" evidence="9">
    <location>
        <begin position="591"/>
        <end position="624"/>
    </location>
</feature>
<dbReference type="OrthoDB" id="424572at2759"/>
<sequence length="907" mass="96741">MGKSDPSDPSDSKHEQKLQAVLLADSFDRAWDPVTSEAHPSSSSSRDDGPSSCAAPDRGRERPLVLCPLNGVPLLRHSVDFLQGSGVEELFVLCGRGVDAVEDYLRSCAPGIREDGRGGKAEDGHDKDGGVRRRDSAGAAGGSRIVWSSKMTITTMRFTDCTNAGDALRELDRRNVVKSDPFILMQGDAVTNADLRGAMAGHKARKKRDSSAIMTILLHEVGGWGLDDRDPKGEEGGGDGSANPNAPGYAVRPDHRLPSLRGPDDDLLLALDRTHSDRILLWDSSPSKTSASVPAVFFAENSSSIVLTRDHLDVGVDLCSPDVLARFSDEFDYRRLRSQFVSNSVSEEESGLQSRIHAHIIVRGEYAGRVGDMRRYHAVSMDLLRRWCYPLVPDGYGRMGPGAAGTCYAVDRNLVYRAECGGSEVGRSTVLSGPLLLGPRCTVGGGCHLRRSVLGPGCNVGDGCRLVDCHLWGDVTVGDGAVLDGAVVCEGAVIGRNAVLRRGCVVGRDCKVGEGVVLDEFTRITLAPEADDGDDYSGFLSESESESSSDSDGSEDSDDEGDAEAGKGAVQVVNAQDVGDGAASAARAMTDTDVVGPDGLGRVWTPPVPDDYDSDDPDEAEEARAASLELARARSIGYDTSLLYRRWEGGQFGADDDADDGFSLDDASDGHADDGDGGWGEDGTSADHDHQARDASANLDGDGMIITGRQRGVDVVRELRDICLEHETSQPVELLRIELNSFKFSQNATYADCCRGAILSVVDRVLADDPSPGPATLARLLRVHMEYWKALFGLICMGPEEEGAVIRALESAGTSGTGAASAALSAEPAFRFALQTLNDMDVVGDAAILSWAEERRGETDDDGPVGRLFRQKHTQDFLEWLEEDSDDDDEDSSSGDGSDGSSDSDSD</sequence>
<dbReference type="SUPFAM" id="SSF48371">
    <property type="entry name" value="ARM repeat"/>
    <property type="match status" value="1"/>
</dbReference>
<keyword evidence="3" id="KW-0963">Cytoplasm</keyword>
<evidence type="ECO:0000313" key="11">
    <source>
        <dbReference type="EMBL" id="EJK69460.1"/>
    </source>
</evidence>
<proteinExistence type="inferred from homology"/>
<dbReference type="Gene3D" id="2.160.10.10">
    <property type="entry name" value="Hexapeptide repeat proteins"/>
    <property type="match status" value="1"/>
</dbReference>
<feature type="compositionally biased region" description="Acidic residues" evidence="9">
    <location>
        <begin position="543"/>
        <end position="563"/>
    </location>
</feature>
<dbReference type="InterPro" id="IPR051956">
    <property type="entry name" value="eIF2B_epsilon"/>
</dbReference>
<gene>
    <name evidence="11" type="ORF">THAOC_09281</name>
</gene>
<dbReference type="Gene3D" id="1.25.40.180">
    <property type="match status" value="1"/>
</dbReference>
<evidence type="ECO:0000259" key="10">
    <source>
        <dbReference type="PROSITE" id="PS51363"/>
    </source>
</evidence>
<comment type="subcellular location">
    <subcellularLocation>
        <location evidence="1">Cytoplasm</location>
        <location evidence="1">Cytosol</location>
    </subcellularLocation>
</comment>
<evidence type="ECO:0000256" key="3">
    <source>
        <dbReference type="ARBA" id="ARBA00022490"/>
    </source>
</evidence>
<feature type="compositionally biased region" description="Basic and acidic residues" evidence="9">
    <location>
        <begin position="112"/>
        <end position="136"/>
    </location>
</feature>
<dbReference type="SUPFAM" id="SSF53448">
    <property type="entry name" value="Nucleotide-diphospho-sugar transferases"/>
    <property type="match status" value="1"/>
</dbReference>
<evidence type="ECO:0000313" key="12">
    <source>
        <dbReference type="Proteomes" id="UP000266841"/>
    </source>
</evidence>
<evidence type="ECO:0000256" key="2">
    <source>
        <dbReference type="ARBA" id="ARBA00007878"/>
    </source>
</evidence>
<dbReference type="InterPro" id="IPR029044">
    <property type="entry name" value="Nucleotide-diphossugar_trans"/>
</dbReference>
<dbReference type="eggNOG" id="KOG1461">
    <property type="taxonomic scope" value="Eukaryota"/>
</dbReference>
<feature type="compositionally biased region" description="Basic and acidic residues" evidence="9">
    <location>
        <begin position="226"/>
        <end position="235"/>
    </location>
</feature>
<dbReference type="GO" id="GO:0031369">
    <property type="term" value="F:translation initiation factor binding"/>
    <property type="evidence" value="ECO:0007669"/>
    <property type="project" value="InterPro"/>
</dbReference>
<evidence type="ECO:0000256" key="9">
    <source>
        <dbReference type="SAM" id="MobiDB-lite"/>
    </source>
</evidence>
<evidence type="ECO:0000256" key="4">
    <source>
        <dbReference type="ARBA" id="ARBA00022540"/>
    </source>
</evidence>
<dbReference type="InterPro" id="IPR056764">
    <property type="entry name" value="LbH_EIF2B3/5"/>
</dbReference>
<dbReference type="Gene3D" id="3.90.550.10">
    <property type="entry name" value="Spore Coat Polysaccharide Biosynthesis Protein SpsA, Chain A"/>
    <property type="match status" value="1"/>
</dbReference>
<feature type="compositionally biased region" description="Acidic residues" evidence="9">
    <location>
        <begin position="610"/>
        <end position="621"/>
    </location>
</feature>
<dbReference type="SUPFAM" id="SSF51161">
    <property type="entry name" value="Trimeric LpxA-like enzymes"/>
    <property type="match status" value="1"/>
</dbReference>
<dbReference type="GO" id="GO:0005085">
    <property type="term" value="F:guanyl-nucleotide exchange factor activity"/>
    <property type="evidence" value="ECO:0007669"/>
    <property type="project" value="InterPro"/>
</dbReference>
<feature type="region of interest" description="Disordered" evidence="9">
    <location>
        <begin position="112"/>
        <end position="139"/>
    </location>
</feature>
<name>K0SVI3_THAOC</name>
<organism evidence="11 12">
    <name type="scientific">Thalassiosira oceanica</name>
    <name type="common">Marine diatom</name>
    <dbReference type="NCBI Taxonomy" id="159749"/>
    <lineage>
        <taxon>Eukaryota</taxon>
        <taxon>Sar</taxon>
        <taxon>Stramenopiles</taxon>
        <taxon>Ochrophyta</taxon>
        <taxon>Bacillariophyta</taxon>
        <taxon>Coscinodiscophyceae</taxon>
        <taxon>Thalassiosirophycidae</taxon>
        <taxon>Thalassiosirales</taxon>
        <taxon>Thalassiosiraceae</taxon>
        <taxon>Thalassiosira</taxon>
    </lineage>
</organism>
<evidence type="ECO:0000256" key="1">
    <source>
        <dbReference type="ARBA" id="ARBA00004514"/>
    </source>
</evidence>
<feature type="domain" description="W2" evidence="10">
    <location>
        <begin position="709"/>
        <end position="891"/>
    </location>
</feature>
<dbReference type="InterPro" id="IPR011004">
    <property type="entry name" value="Trimer_LpxA-like_sf"/>
</dbReference>
<dbReference type="InterPro" id="IPR003307">
    <property type="entry name" value="W2_domain"/>
</dbReference>
<dbReference type="CDD" id="cd11558">
    <property type="entry name" value="W2_eIF2B_epsilon"/>
    <property type="match status" value="1"/>
</dbReference>
<dbReference type="InterPro" id="IPR044123">
    <property type="entry name" value="W2_eIF2B_epsilon"/>
</dbReference>
<evidence type="ECO:0000256" key="6">
    <source>
        <dbReference type="ARBA" id="ARBA00044144"/>
    </source>
</evidence>